<organism evidence="6 7">
    <name type="scientific">Paramecium octaurelia</name>
    <dbReference type="NCBI Taxonomy" id="43137"/>
    <lineage>
        <taxon>Eukaryota</taxon>
        <taxon>Sar</taxon>
        <taxon>Alveolata</taxon>
        <taxon>Ciliophora</taxon>
        <taxon>Intramacronucleata</taxon>
        <taxon>Oligohymenophorea</taxon>
        <taxon>Peniculida</taxon>
        <taxon>Parameciidae</taxon>
        <taxon>Paramecium</taxon>
    </lineage>
</organism>
<sequence length="553" mass="64434">MNNEIQSFFDIKDHQKIKIWNKFCKTQYKNDIIEYEGQCCRVSKTNKQLKSFSIQIGQETLYAFKNNQPQGMLLLSVVVLLYKRYDDKEIVRLKKNGQYVDIYNDNYKQLRDVLISKCIITTFHNDFKVIKMIGKGTFASVYLAVRNVNGVQYAVKAFSKQYINQQFRGREGLENEIRVMRRLKQKNILHLHEVHETQHSIYFILDLLEGGELFNRFQTTIYSALRIQQLMYNILKALSHMHSKQCMHRDLKPENLLLKSKDNDTDIVIADLGLAHIMDQQPLYKRCGTPGFVAPEILNYNDQTPFYNEKCDIFSAGVIFYFMVTGLNPFSGQNYKEILKSNQECKINFDIKSLKKGPQNLRRLMKKMLKADPADRYTAEECLKHQYFQEMLQSNDQTDKFGLEQEAEFQTQLQIQNSEDNQGGSMQLMTKLSQWNGETQTVGSLSNCSNNSSANSPNKSDKQQSNPSKFSQFCNQMKQEGLLQNNLNSQKKKKNHDLHKFALRNSYYQKQGSKDDQYAIEDEQISISKQLSQLNEQKPKMGFIKKSQSLDVD</sequence>
<dbReference type="SMART" id="SM00220">
    <property type="entry name" value="S_TKc"/>
    <property type="match status" value="1"/>
</dbReference>
<proteinExistence type="predicted"/>
<dbReference type="GO" id="GO:0005634">
    <property type="term" value="C:nucleus"/>
    <property type="evidence" value="ECO:0007669"/>
    <property type="project" value="TreeGrafter"/>
</dbReference>
<comment type="caution">
    <text evidence="6">The sequence shown here is derived from an EMBL/GenBank/DDBJ whole genome shotgun (WGS) entry which is preliminary data.</text>
</comment>
<dbReference type="PROSITE" id="PS00108">
    <property type="entry name" value="PROTEIN_KINASE_ST"/>
    <property type="match status" value="1"/>
</dbReference>
<keyword evidence="2 3" id="KW-0067">ATP-binding</keyword>
<name>A0A8S1XDM2_PAROT</name>
<keyword evidence="1 3" id="KW-0547">Nucleotide-binding</keyword>
<dbReference type="GO" id="GO:0044773">
    <property type="term" value="P:mitotic DNA damage checkpoint signaling"/>
    <property type="evidence" value="ECO:0007669"/>
    <property type="project" value="TreeGrafter"/>
</dbReference>
<feature type="region of interest" description="Disordered" evidence="4">
    <location>
        <begin position="440"/>
        <end position="469"/>
    </location>
</feature>
<keyword evidence="7" id="KW-1185">Reference proteome</keyword>
<evidence type="ECO:0000256" key="4">
    <source>
        <dbReference type="SAM" id="MobiDB-lite"/>
    </source>
</evidence>
<dbReference type="PROSITE" id="PS50011">
    <property type="entry name" value="PROTEIN_KINASE_DOM"/>
    <property type="match status" value="1"/>
</dbReference>
<gene>
    <name evidence="6" type="ORF">POCTA_138.1.T1180191</name>
</gene>
<dbReference type="InterPro" id="IPR017441">
    <property type="entry name" value="Protein_kinase_ATP_BS"/>
</dbReference>
<feature type="binding site" evidence="3">
    <location>
        <position position="156"/>
    </location>
    <ligand>
        <name>ATP</name>
        <dbReference type="ChEBI" id="CHEBI:30616"/>
    </ligand>
</feature>
<dbReference type="FunFam" id="1.10.510.10:FF:000945">
    <property type="entry name" value="Uncharacterized protein"/>
    <property type="match status" value="1"/>
</dbReference>
<dbReference type="Proteomes" id="UP000683925">
    <property type="component" value="Unassembled WGS sequence"/>
</dbReference>
<dbReference type="OrthoDB" id="4062651at2759"/>
<dbReference type="Pfam" id="PF00069">
    <property type="entry name" value="Pkinase"/>
    <property type="match status" value="1"/>
</dbReference>
<dbReference type="AlphaFoldDB" id="A0A8S1XDM2"/>
<dbReference type="PANTHER" id="PTHR44167:SF18">
    <property type="entry name" value="PROTEIN KINASE DOMAIN-CONTAINING PROTEIN"/>
    <property type="match status" value="1"/>
</dbReference>
<dbReference type="GO" id="GO:0004674">
    <property type="term" value="F:protein serine/threonine kinase activity"/>
    <property type="evidence" value="ECO:0007669"/>
    <property type="project" value="TreeGrafter"/>
</dbReference>
<evidence type="ECO:0000259" key="5">
    <source>
        <dbReference type="PROSITE" id="PS50011"/>
    </source>
</evidence>
<evidence type="ECO:0000313" key="7">
    <source>
        <dbReference type="Proteomes" id="UP000683925"/>
    </source>
</evidence>
<dbReference type="EMBL" id="CAJJDP010000118">
    <property type="protein sequence ID" value="CAD8199164.1"/>
    <property type="molecule type" value="Genomic_DNA"/>
</dbReference>
<evidence type="ECO:0000256" key="1">
    <source>
        <dbReference type="ARBA" id="ARBA00022741"/>
    </source>
</evidence>
<dbReference type="GO" id="GO:0005737">
    <property type="term" value="C:cytoplasm"/>
    <property type="evidence" value="ECO:0007669"/>
    <property type="project" value="TreeGrafter"/>
</dbReference>
<dbReference type="InterPro" id="IPR000719">
    <property type="entry name" value="Prot_kinase_dom"/>
</dbReference>
<evidence type="ECO:0000256" key="2">
    <source>
        <dbReference type="ARBA" id="ARBA00022840"/>
    </source>
</evidence>
<dbReference type="InterPro" id="IPR008271">
    <property type="entry name" value="Ser/Thr_kinase_AS"/>
</dbReference>
<accession>A0A8S1XDM2</accession>
<evidence type="ECO:0000256" key="3">
    <source>
        <dbReference type="PROSITE-ProRule" id="PRU10141"/>
    </source>
</evidence>
<dbReference type="GO" id="GO:0005524">
    <property type="term" value="F:ATP binding"/>
    <property type="evidence" value="ECO:0007669"/>
    <property type="project" value="UniProtKB-UniRule"/>
</dbReference>
<dbReference type="OMA" id="QECKINF"/>
<feature type="compositionally biased region" description="Low complexity" evidence="4">
    <location>
        <begin position="444"/>
        <end position="458"/>
    </location>
</feature>
<evidence type="ECO:0000313" key="6">
    <source>
        <dbReference type="EMBL" id="CAD8199164.1"/>
    </source>
</evidence>
<dbReference type="PROSITE" id="PS00107">
    <property type="entry name" value="PROTEIN_KINASE_ATP"/>
    <property type="match status" value="1"/>
</dbReference>
<dbReference type="PANTHER" id="PTHR44167">
    <property type="entry name" value="OVARIAN-SPECIFIC SERINE/THREONINE-PROTEIN KINASE LOK-RELATED"/>
    <property type="match status" value="1"/>
</dbReference>
<feature type="region of interest" description="Disordered" evidence="4">
    <location>
        <begin position="532"/>
        <end position="553"/>
    </location>
</feature>
<feature type="domain" description="Protein kinase" evidence="5">
    <location>
        <begin position="127"/>
        <end position="388"/>
    </location>
</feature>
<protein>
    <recommendedName>
        <fullName evidence="5">Protein kinase domain-containing protein</fullName>
    </recommendedName>
</protein>
<reference evidence="6" key="1">
    <citation type="submission" date="2021-01" db="EMBL/GenBank/DDBJ databases">
        <authorList>
            <consortium name="Genoscope - CEA"/>
            <person name="William W."/>
        </authorList>
    </citation>
    <scope>NUCLEOTIDE SEQUENCE</scope>
</reference>